<gene>
    <name evidence="1" type="ORF">SAMN06265173_12645</name>
</gene>
<sequence length="161" mass="16969">MQLSMFSQEVHPANPSVLRGLEWGWLTQGAISCSPLALLQKGIAPAGWFGRTSPASCRATKDGTLVPSSGCWGNSGMGPPTEFLTLSTCEHAASPLQCLNGDVVCSLSDILETGDVPQRYYLTAKACLGILRRAGKRGKLLPQALRLALEAVAGKTAQKDA</sequence>
<keyword evidence="2" id="KW-1185">Reference proteome</keyword>
<organism evidence="1 2">
    <name type="scientific">Thalassovita litoralis</name>
    <dbReference type="NCBI Taxonomy" id="1010611"/>
    <lineage>
        <taxon>Bacteria</taxon>
        <taxon>Pseudomonadati</taxon>
        <taxon>Pseudomonadota</taxon>
        <taxon>Alphaproteobacteria</taxon>
        <taxon>Rhodobacterales</taxon>
        <taxon>Roseobacteraceae</taxon>
        <taxon>Thalassovita</taxon>
    </lineage>
</organism>
<proteinExistence type="predicted"/>
<dbReference type="AlphaFoldDB" id="A0A521FBY0"/>
<evidence type="ECO:0000313" key="2">
    <source>
        <dbReference type="Proteomes" id="UP000316030"/>
    </source>
</evidence>
<protein>
    <submittedName>
        <fullName evidence="1">Uncharacterized protein</fullName>
    </submittedName>
</protein>
<name>A0A521FBY0_9RHOB</name>
<dbReference type="Proteomes" id="UP000316030">
    <property type="component" value="Unassembled WGS sequence"/>
</dbReference>
<dbReference type="EMBL" id="FXTO01000026">
    <property type="protein sequence ID" value="SMO93669.1"/>
    <property type="molecule type" value="Genomic_DNA"/>
</dbReference>
<reference evidence="1 2" key="1">
    <citation type="submission" date="2017-05" db="EMBL/GenBank/DDBJ databases">
        <authorList>
            <person name="Varghese N."/>
            <person name="Submissions S."/>
        </authorList>
    </citation>
    <scope>NUCLEOTIDE SEQUENCE [LARGE SCALE GENOMIC DNA]</scope>
    <source>
        <strain evidence="1 2">DSM 29506</strain>
    </source>
</reference>
<accession>A0A521FBY0</accession>
<evidence type="ECO:0000313" key="1">
    <source>
        <dbReference type="EMBL" id="SMO93669.1"/>
    </source>
</evidence>